<dbReference type="Gene3D" id="3.30.420.10">
    <property type="entry name" value="Ribonuclease H-like superfamily/Ribonuclease H"/>
    <property type="match status" value="1"/>
</dbReference>
<feature type="domain" description="Integrase catalytic" evidence="1">
    <location>
        <begin position="402"/>
        <end position="588"/>
    </location>
</feature>
<dbReference type="InterPro" id="IPR040676">
    <property type="entry name" value="DUF5641"/>
</dbReference>
<dbReference type="InterPro" id="IPR012337">
    <property type="entry name" value="RNaseH-like_sf"/>
</dbReference>
<dbReference type="Pfam" id="PF18701">
    <property type="entry name" value="DUF5641"/>
    <property type="match status" value="1"/>
</dbReference>
<proteinExistence type="predicted"/>
<dbReference type="SUPFAM" id="SSF53098">
    <property type="entry name" value="Ribonuclease H-like"/>
    <property type="match status" value="1"/>
</dbReference>
<dbReference type="InterPro" id="IPR008042">
    <property type="entry name" value="Retrotrans_Pao"/>
</dbReference>
<dbReference type="EMBL" id="JACTAM010000005">
    <property type="protein sequence ID" value="KAI2664192.1"/>
    <property type="molecule type" value="Genomic_DNA"/>
</dbReference>
<evidence type="ECO:0000313" key="2">
    <source>
        <dbReference type="EMBL" id="KAI2664192.1"/>
    </source>
</evidence>
<evidence type="ECO:0000313" key="3">
    <source>
        <dbReference type="Proteomes" id="UP000830375"/>
    </source>
</evidence>
<dbReference type="PROSITE" id="PS50994">
    <property type="entry name" value="INTEGRASE"/>
    <property type="match status" value="1"/>
</dbReference>
<name>A0ABQ8MMV2_LABRO</name>
<organism evidence="2 3">
    <name type="scientific">Labeo rohita</name>
    <name type="common">Indian major carp</name>
    <name type="synonym">Cyprinus rohita</name>
    <dbReference type="NCBI Taxonomy" id="84645"/>
    <lineage>
        <taxon>Eukaryota</taxon>
        <taxon>Metazoa</taxon>
        <taxon>Chordata</taxon>
        <taxon>Craniata</taxon>
        <taxon>Vertebrata</taxon>
        <taxon>Euteleostomi</taxon>
        <taxon>Actinopterygii</taxon>
        <taxon>Neopterygii</taxon>
        <taxon>Teleostei</taxon>
        <taxon>Ostariophysi</taxon>
        <taxon>Cypriniformes</taxon>
        <taxon>Cyprinidae</taxon>
        <taxon>Labeoninae</taxon>
        <taxon>Labeonini</taxon>
        <taxon>Labeo</taxon>
    </lineage>
</organism>
<dbReference type="Proteomes" id="UP000830375">
    <property type="component" value="Unassembled WGS sequence"/>
</dbReference>
<gene>
    <name evidence="2" type="ORF">H4Q32_002333</name>
</gene>
<comment type="caution">
    <text evidence="2">The sequence shown here is derived from an EMBL/GenBank/DDBJ whole genome shotgun (WGS) entry which is preliminary data.</text>
</comment>
<dbReference type="InterPro" id="IPR036397">
    <property type="entry name" value="RNaseH_sf"/>
</dbReference>
<accession>A0ABQ8MMV2</accession>
<dbReference type="PANTHER" id="PTHR47331">
    <property type="entry name" value="PHD-TYPE DOMAIN-CONTAINING PROTEIN"/>
    <property type="match status" value="1"/>
</dbReference>
<reference evidence="2 3" key="1">
    <citation type="submission" date="2022-01" db="EMBL/GenBank/DDBJ databases">
        <title>A high-quality chromosome-level genome assembly of rohu carp, Labeo rohita.</title>
        <authorList>
            <person name="Arick M.A. II"/>
            <person name="Hsu C.-Y."/>
            <person name="Magbanua Z."/>
            <person name="Pechanova O."/>
            <person name="Grover C."/>
            <person name="Miller E."/>
            <person name="Thrash A."/>
            <person name="Ezzel L."/>
            <person name="Alam S."/>
            <person name="Benzie J."/>
            <person name="Hamilton M."/>
            <person name="Karsi A."/>
            <person name="Lawrence M.L."/>
            <person name="Peterson D.G."/>
        </authorList>
    </citation>
    <scope>NUCLEOTIDE SEQUENCE [LARGE SCALE GENOMIC DNA]</scope>
    <source>
        <strain evidence="3">BAU-BD-2019</strain>
        <tissue evidence="2">Blood</tissue>
    </source>
</reference>
<dbReference type="InterPro" id="IPR001584">
    <property type="entry name" value="Integrase_cat-core"/>
</dbReference>
<sequence>MRNVYKVLARQYDPLGFTLPYTTRAKLLVQSMWDKHHQWDDPLLPCIALPQAYVPAHVDQTAVTRQIHIFSDASEKAYGSVSYLRTEDAQGQVFLSFLAARSRVAPQRRHSVPRLELCGALTAVQLAKVLENELKIDQVILWSDSSTVLTWLQSESCRFKVFVGTRVAEIQELTNPDAWRYVDSSQNPADDVTRGKTLAELALPNRWSHGPSFLLKGPDHWPSQPPRLLDPDSSEYRKSAFCGIVNNMTWPCSLQDYRQAEMVIYQRIQNDCFPEELQHLKEGKPVPKSSRLLTLSPELDPKKVIIRVGGRLRQAEALDPAFKHPIILDPRRPATKLLIQEYDARLCHPGPEQVYVEMRRTFWILRGREAIRHVRHLCKDYRRWMAKPSVPKMSDLPVARLRLHKPAFYSTGVDCFGPFQVKLGRRSEKRWSIIYKYLTTRAVHLDLLHSLDSDSFLMSLRRFIARRGTVAELYSNQGTNFKAAEKELHETFDGLSSKLQQLLAKQKITFHFNPPAAPHFGGAWEREIRSVKSALYTVIGAQLVSEEVLCTVSLEVEAILNTKPLGYTLSNIADLDAVTPNILLMGRLDGALPQVVYNKSEGLSRRRWRHCQVLADHFWSRFIMYYLPTLQHRQKWHTTAVDLTVDNVVLLMDPQLPRALWPFGRVTKVHQGADGRVKSADVRIKDKVYTRPVSRLIILPAIPDSDEETEE</sequence>
<keyword evidence="3" id="KW-1185">Reference proteome</keyword>
<evidence type="ECO:0000259" key="1">
    <source>
        <dbReference type="PROSITE" id="PS50994"/>
    </source>
</evidence>
<dbReference type="Pfam" id="PF05380">
    <property type="entry name" value="Peptidase_A17"/>
    <property type="match status" value="1"/>
</dbReference>
<protein>
    <recommendedName>
        <fullName evidence="1">Integrase catalytic domain-containing protein</fullName>
    </recommendedName>
</protein>